<feature type="transmembrane region" description="Helical" evidence="1">
    <location>
        <begin position="288"/>
        <end position="313"/>
    </location>
</feature>
<keyword evidence="1" id="KW-1133">Transmembrane helix</keyword>
<gene>
    <name evidence="4" type="ORF">CMC5_031530</name>
</gene>
<keyword evidence="1" id="KW-0812">Transmembrane</keyword>
<evidence type="ECO:0000256" key="2">
    <source>
        <dbReference type="SAM" id="SignalP"/>
    </source>
</evidence>
<dbReference type="KEGG" id="ccro:CMC5_031530"/>
<feature type="transmembrane region" description="Helical" evidence="1">
    <location>
        <begin position="325"/>
        <end position="342"/>
    </location>
</feature>
<keyword evidence="1" id="KW-0472">Membrane</keyword>
<keyword evidence="2" id="KW-0732">Signal</keyword>
<dbReference type="OrthoDB" id="5490204at2"/>
<feature type="domain" description="Lnb N-terminal periplasmic" evidence="3">
    <location>
        <begin position="26"/>
        <end position="181"/>
    </location>
</feature>
<feature type="signal peptide" evidence="2">
    <location>
        <begin position="1"/>
        <end position="24"/>
    </location>
</feature>
<protein>
    <recommendedName>
        <fullName evidence="3">Lnb N-terminal periplasmic domain-containing protein</fullName>
    </recommendedName>
</protein>
<name>A0A0K1EE91_CHOCO</name>
<evidence type="ECO:0000313" key="5">
    <source>
        <dbReference type="Proteomes" id="UP000067626"/>
    </source>
</evidence>
<dbReference type="InterPro" id="IPR025178">
    <property type="entry name" value="Lnb_N"/>
</dbReference>
<feature type="transmembrane region" description="Helical" evidence="1">
    <location>
        <begin position="354"/>
        <end position="377"/>
    </location>
</feature>
<feature type="chain" id="PRO_5005459309" description="Lnb N-terminal periplasmic domain-containing protein" evidence="2">
    <location>
        <begin position="25"/>
        <end position="426"/>
    </location>
</feature>
<accession>A0A0K1EE91</accession>
<dbReference type="RefSeq" id="WP_050431162.1">
    <property type="nucleotide sequence ID" value="NZ_CP012159.1"/>
</dbReference>
<dbReference type="EMBL" id="CP012159">
    <property type="protein sequence ID" value="AKT39007.1"/>
    <property type="molecule type" value="Genomic_DNA"/>
</dbReference>
<dbReference type="Pfam" id="PF13387">
    <property type="entry name" value="Lnb_N"/>
    <property type="match status" value="1"/>
</dbReference>
<dbReference type="AlphaFoldDB" id="A0A0K1EE91"/>
<dbReference type="PATRIC" id="fig|52.7.peg.3463"/>
<evidence type="ECO:0000313" key="4">
    <source>
        <dbReference type="EMBL" id="AKT39007.1"/>
    </source>
</evidence>
<sequence>MRSSALIPLVSWCLLLGGLRHAHAAPGDTITVSVLTYGPGSSAFDKFGHQAIRVRDTATRQDQVYNFGTYGFDSPALIPKFLMGRFQYWLSSRSYGASIRSYVRADRSIVEQVLNLTPAQRAEVKQRLETNLLPENRYYAYDYYLDNCATRPRDLIDAVIGGRLHEASREPAPLTFRQHTQRLTSSNVPFYLALHMAMGPTIDRPIDRWEEMFLPEKVEQALRRVTVPGPTGEEPLVKSENRIHVSARPPVPEAPPDWTSRFIVVGVLIGGFFAALGAAAKRNAVARVVFGSALALVGLVLGFFGFLFVFLWLCTDHTVAFRNENILQMAPWTLLLAAYGIGVARGRAPSIQKAFRVTAAAAGASLLGLLLEVAPWFSQDNAAFIALALPLWSGAAVGTWLLQEKSAKASAQDPAQATASTEGVSN</sequence>
<organism evidence="4 5">
    <name type="scientific">Chondromyces crocatus</name>
    <dbReference type="NCBI Taxonomy" id="52"/>
    <lineage>
        <taxon>Bacteria</taxon>
        <taxon>Pseudomonadati</taxon>
        <taxon>Myxococcota</taxon>
        <taxon>Polyangia</taxon>
        <taxon>Polyangiales</taxon>
        <taxon>Polyangiaceae</taxon>
        <taxon>Chondromyces</taxon>
    </lineage>
</organism>
<dbReference type="Proteomes" id="UP000067626">
    <property type="component" value="Chromosome"/>
</dbReference>
<feature type="transmembrane region" description="Helical" evidence="1">
    <location>
        <begin position="383"/>
        <end position="402"/>
    </location>
</feature>
<proteinExistence type="predicted"/>
<evidence type="ECO:0000256" key="1">
    <source>
        <dbReference type="SAM" id="Phobius"/>
    </source>
</evidence>
<reference evidence="4 5" key="1">
    <citation type="submission" date="2015-07" db="EMBL/GenBank/DDBJ databases">
        <title>Genome analysis of myxobacterium Chondromyces crocatus Cm c5 reveals a high potential for natural compound synthesis and the genetic basis for the loss of fruiting body formation.</title>
        <authorList>
            <person name="Zaburannyi N."/>
            <person name="Bunk B."/>
            <person name="Maier J."/>
            <person name="Overmann J."/>
            <person name="Mueller R."/>
        </authorList>
    </citation>
    <scope>NUCLEOTIDE SEQUENCE [LARGE SCALE GENOMIC DNA]</scope>
    <source>
        <strain evidence="4 5">Cm c5</strain>
    </source>
</reference>
<keyword evidence="5" id="KW-1185">Reference proteome</keyword>
<feature type="transmembrane region" description="Helical" evidence="1">
    <location>
        <begin position="258"/>
        <end position="276"/>
    </location>
</feature>
<evidence type="ECO:0000259" key="3">
    <source>
        <dbReference type="Pfam" id="PF13387"/>
    </source>
</evidence>
<dbReference type="STRING" id="52.CMC5_031530"/>